<dbReference type="InterPro" id="IPR037914">
    <property type="entry name" value="SpoVT-AbrB_sf"/>
</dbReference>
<keyword evidence="4 7" id="KW-0805">Transcription regulation</keyword>
<keyword evidence="3" id="KW-0677">Repeat</keyword>
<keyword evidence="2 7" id="KW-0963">Cytoplasm</keyword>
<reference evidence="9 10" key="1">
    <citation type="submission" date="2013-08" db="EMBL/GenBank/DDBJ databases">
        <authorList>
            <person name="Durkin A.S."/>
            <person name="Haft D.R."/>
            <person name="McCorrison J."/>
            <person name="Torralba M."/>
            <person name="Gillis M."/>
            <person name="Haft D.H."/>
            <person name="Methe B."/>
            <person name="Sutton G."/>
            <person name="Nelson K.E."/>
        </authorList>
    </citation>
    <scope>NUCLEOTIDE SEQUENCE [LARGE SCALE GENOMIC DNA]</scope>
    <source>
        <strain evidence="9 10">F0067</strain>
    </source>
</reference>
<dbReference type="InterPro" id="IPR020603">
    <property type="entry name" value="MraZ_dom"/>
</dbReference>
<dbReference type="GO" id="GO:0009295">
    <property type="term" value="C:nucleoid"/>
    <property type="evidence" value="ECO:0007669"/>
    <property type="project" value="UniProtKB-SubCell"/>
</dbReference>
<comment type="similarity">
    <text evidence="7">Belongs to the MraZ family.</text>
</comment>
<keyword evidence="6 7" id="KW-0804">Transcription</keyword>
<dbReference type="PATRIC" id="fig|1115809.3.peg.344"/>
<protein>
    <recommendedName>
        <fullName evidence="1 7">Transcriptional regulator MraZ</fullName>
    </recommendedName>
</protein>
<evidence type="ECO:0000256" key="5">
    <source>
        <dbReference type="ARBA" id="ARBA00023125"/>
    </source>
</evidence>
<evidence type="ECO:0000313" key="9">
    <source>
        <dbReference type="EMBL" id="ERK40351.1"/>
    </source>
</evidence>
<sequence length="148" mass="17007">MRFIGNISGKTDAKGRVFMPAAFRKILQAAGEQNIVLRKDVFQSCLVVYPESVWNGVMDMLRLRLNRWNRKEQQVFRQFVSDVEILTLDGNGRFLIPKRYLQMVAIQQEVNLVGVDDTIEIWSAEAMAREQLPVDEFGKAVEEIMGEV</sequence>
<dbReference type="GO" id="GO:2000143">
    <property type="term" value="P:negative regulation of DNA-templated transcription initiation"/>
    <property type="evidence" value="ECO:0007669"/>
    <property type="project" value="TreeGrafter"/>
</dbReference>
<dbReference type="NCBIfam" id="NF001483">
    <property type="entry name" value="PRK00326.3-5"/>
    <property type="match status" value="1"/>
</dbReference>
<dbReference type="EMBL" id="AWEY01000007">
    <property type="protein sequence ID" value="ERK40351.1"/>
    <property type="molecule type" value="Genomic_DNA"/>
</dbReference>
<dbReference type="Pfam" id="PF02381">
    <property type="entry name" value="MraZ"/>
    <property type="match status" value="2"/>
</dbReference>
<dbReference type="PANTHER" id="PTHR34701">
    <property type="entry name" value="TRANSCRIPTIONAL REGULATOR MRAZ"/>
    <property type="match status" value="1"/>
</dbReference>
<comment type="subcellular location">
    <subcellularLocation>
        <location evidence="7">Cytoplasm</location>
        <location evidence="7">Nucleoid</location>
    </subcellularLocation>
</comment>
<proteinExistence type="inferred from homology"/>
<dbReference type="RefSeq" id="WP_021588849.1">
    <property type="nucleotide sequence ID" value="NZ_AWEY01000007.1"/>
</dbReference>
<feature type="domain" description="SpoVT-AbrB" evidence="8">
    <location>
        <begin position="83"/>
        <end position="126"/>
    </location>
</feature>
<evidence type="ECO:0000313" key="10">
    <source>
        <dbReference type="Proteomes" id="UP000016648"/>
    </source>
</evidence>
<comment type="caution">
    <text evidence="9">The sequence shown here is derived from an EMBL/GenBank/DDBJ whole genome shotgun (WGS) entry which is preliminary data.</text>
</comment>
<evidence type="ECO:0000256" key="4">
    <source>
        <dbReference type="ARBA" id="ARBA00023015"/>
    </source>
</evidence>
<accession>U2P870</accession>
<dbReference type="InterPro" id="IPR035644">
    <property type="entry name" value="MraZ_C"/>
</dbReference>
<evidence type="ECO:0000256" key="1">
    <source>
        <dbReference type="ARBA" id="ARBA00013860"/>
    </source>
</evidence>
<evidence type="ECO:0000256" key="7">
    <source>
        <dbReference type="HAMAP-Rule" id="MF_01008"/>
    </source>
</evidence>
<dbReference type="InterPro" id="IPR038619">
    <property type="entry name" value="MraZ_sf"/>
</dbReference>
<dbReference type="InterPro" id="IPR007159">
    <property type="entry name" value="SpoVT-AbrB_dom"/>
</dbReference>
<organism evidence="9 10">
    <name type="scientific">Segatella baroniae F0067</name>
    <dbReference type="NCBI Taxonomy" id="1115809"/>
    <lineage>
        <taxon>Bacteria</taxon>
        <taxon>Pseudomonadati</taxon>
        <taxon>Bacteroidota</taxon>
        <taxon>Bacteroidia</taxon>
        <taxon>Bacteroidales</taxon>
        <taxon>Prevotellaceae</taxon>
        <taxon>Segatella</taxon>
    </lineage>
</organism>
<dbReference type="Proteomes" id="UP000016648">
    <property type="component" value="Unassembled WGS sequence"/>
</dbReference>
<dbReference type="InterPro" id="IPR003444">
    <property type="entry name" value="MraZ"/>
</dbReference>
<gene>
    <name evidence="7" type="primary">mraZ</name>
    <name evidence="9" type="ORF">HMPREF9135_0524</name>
</gene>
<keyword evidence="10" id="KW-1185">Reference proteome</keyword>
<dbReference type="CDD" id="cd16321">
    <property type="entry name" value="MraZ_C"/>
    <property type="match status" value="1"/>
</dbReference>
<dbReference type="InterPro" id="IPR035642">
    <property type="entry name" value="MraZ_N"/>
</dbReference>
<name>U2P870_9BACT</name>
<dbReference type="GO" id="GO:0005737">
    <property type="term" value="C:cytoplasm"/>
    <property type="evidence" value="ECO:0007669"/>
    <property type="project" value="UniProtKB-UniRule"/>
</dbReference>
<evidence type="ECO:0000256" key="3">
    <source>
        <dbReference type="ARBA" id="ARBA00022737"/>
    </source>
</evidence>
<dbReference type="AlphaFoldDB" id="U2P870"/>
<evidence type="ECO:0000256" key="6">
    <source>
        <dbReference type="ARBA" id="ARBA00023163"/>
    </source>
</evidence>
<keyword evidence="5 7" id="KW-0238">DNA-binding</keyword>
<dbReference type="SUPFAM" id="SSF89447">
    <property type="entry name" value="AbrB/MazE/MraZ-like"/>
    <property type="match status" value="1"/>
</dbReference>
<dbReference type="CDD" id="cd16320">
    <property type="entry name" value="MraZ_N"/>
    <property type="match status" value="1"/>
</dbReference>
<dbReference type="PROSITE" id="PS51740">
    <property type="entry name" value="SPOVT_ABRB"/>
    <property type="match status" value="1"/>
</dbReference>
<comment type="subunit">
    <text evidence="7">Forms oligomers.</text>
</comment>
<evidence type="ECO:0000259" key="8">
    <source>
        <dbReference type="PROSITE" id="PS51740"/>
    </source>
</evidence>
<dbReference type="GO" id="GO:0000976">
    <property type="term" value="F:transcription cis-regulatory region binding"/>
    <property type="evidence" value="ECO:0007669"/>
    <property type="project" value="TreeGrafter"/>
</dbReference>
<dbReference type="HAMAP" id="MF_01008">
    <property type="entry name" value="MraZ"/>
    <property type="match status" value="1"/>
</dbReference>
<evidence type="ECO:0000256" key="2">
    <source>
        <dbReference type="ARBA" id="ARBA00022490"/>
    </source>
</evidence>
<dbReference type="GO" id="GO:0003700">
    <property type="term" value="F:DNA-binding transcription factor activity"/>
    <property type="evidence" value="ECO:0007669"/>
    <property type="project" value="UniProtKB-UniRule"/>
</dbReference>
<dbReference type="PANTHER" id="PTHR34701:SF1">
    <property type="entry name" value="TRANSCRIPTIONAL REGULATOR MRAZ"/>
    <property type="match status" value="1"/>
</dbReference>
<dbReference type="Gene3D" id="3.40.1550.20">
    <property type="entry name" value="Transcriptional regulator MraZ domain"/>
    <property type="match status" value="1"/>
</dbReference>